<organism evidence="9 10">
    <name type="scientific">Mesomycoplasma ovipneumoniae 14811</name>
    <dbReference type="NCBI Taxonomy" id="1188239"/>
    <lineage>
        <taxon>Bacteria</taxon>
        <taxon>Bacillati</taxon>
        <taxon>Mycoplasmatota</taxon>
        <taxon>Mycoplasmoidales</taxon>
        <taxon>Metamycoplasmataceae</taxon>
        <taxon>Mesomycoplasma</taxon>
    </lineage>
</organism>
<gene>
    <name evidence="9" type="primary">pheS</name>
    <name evidence="9" type="ORF">MOVI_1070</name>
</gene>
<dbReference type="PANTHER" id="PTHR11538">
    <property type="entry name" value="PHENYLALANYL-TRNA SYNTHETASE"/>
    <property type="match status" value="1"/>
</dbReference>
<dbReference type="STRING" id="1188239.MOVI_1070"/>
<dbReference type="GO" id="GO:0004826">
    <property type="term" value="F:phenylalanine-tRNA ligase activity"/>
    <property type="evidence" value="ECO:0007669"/>
    <property type="project" value="UniProtKB-EC"/>
</dbReference>
<evidence type="ECO:0000256" key="5">
    <source>
        <dbReference type="ARBA" id="ARBA00022917"/>
    </source>
</evidence>
<dbReference type="GO" id="GO:0000049">
    <property type="term" value="F:tRNA binding"/>
    <property type="evidence" value="ECO:0007669"/>
    <property type="project" value="InterPro"/>
</dbReference>
<evidence type="ECO:0000256" key="6">
    <source>
        <dbReference type="ARBA" id="ARBA00023146"/>
    </source>
</evidence>
<dbReference type="Proteomes" id="UP000020977">
    <property type="component" value="Unassembled WGS sequence"/>
</dbReference>
<dbReference type="EC" id="6.1.1.20" evidence="1"/>
<dbReference type="InterPro" id="IPR006195">
    <property type="entry name" value="aa-tRNA-synth_II"/>
</dbReference>
<comment type="catalytic activity">
    <reaction evidence="7">
        <text>tRNA(Phe) + L-phenylalanine + ATP = L-phenylalanyl-tRNA(Phe) + AMP + diphosphate + H(+)</text>
        <dbReference type="Rhea" id="RHEA:19413"/>
        <dbReference type="Rhea" id="RHEA-COMP:9668"/>
        <dbReference type="Rhea" id="RHEA-COMP:9699"/>
        <dbReference type="ChEBI" id="CHEBI:15378"/>
        <dbReference type="ChEBI" id="CHEBI:30616"/>
        <dbReference type="ChEBI" id="CHEBI:33019"/>
        <dbReference type="ChEBI" id="CHEBI:58095"/>
        <dbReference type="ChEBI" id="CHEBI:78442"/>
        <dbReference type="ChEBI" id="CHEBI:78531"/>
        <dbReference type="ChEBI" id="CHEBI:456215"/>
        <dbReference type="EC" id="6.1.1.20"/>
    </reaction>
</comment>
<evidence type="ECO:0000313" key="10">
    <source>
        <dbReference type="Proteomes" id="UP000020977"/>
    </source>
</evidence>
<protein>
    <recommendedName>
        <fullName evidence="1">phenylalanine--tRNA ligase</fullName>
        <ecNumber evidence="1">6.1.1.20</ecNumber>
    </recommendedName>
</protein>
<evidence type="ECO:0000256" key="3">
    <source>
        <dbReference type="ARBA" id="ARBA00022741"/>
    </source>
</evidence>
<evidence type="ECO:0000313" key="9">
    <source>
        <dbReference type="EMBL" id="EXU61341.1"/>
    </source>
</evidence>
<keyword evidence="6 9" id="KW-0030">Aminoacyl-tRNA synthetase</keyword>
<dbReference type="AlphaFoldDB" id="A0A014KWG1"/>
<dbReference type="PANTHER" id="PTHR11538:SF41">
    <property type="entry name" value="PHENYLALANINE--TRNA LIGASE, MITOCHONDRIAL"/>
    <property type="match status" value="1"/>
</dbReference>
<dbReference type="eggNOG" id="COG0016">
    <property type="taxonomic scope" value="Bacteria"/>
</dbReference>
<dbReference type="RefSeq" id="WP_044283974.1">
    <property type="nucleotide sequence ID" value="NZ_JFAD01000010.1"/>
</dbReference>
<keyword evidence="2" id="KW-0436">Ligase</keyword>
<sequence length="226" mass="26040">MPNSLNLISLLTKRITDFLSIYGFEHIKSDELTTFEKNFVKLNIDKSHPAFDPTQSLVFDSENLLATHKTGVSIEAIAKYPNQERAFFSFGKVFRNDEEDSTHSHQFNQLDLVATGKYTVSHLKGLLSDLLEFVFETKLETRFRPSYFPFTQPSFEVDIFYQGRWIEVLGCGLLHPKVMKNAGFTDKNIYGIAAGIGIERLAAIKFGISDIREFYKNDLRFLKQFW</sequence>
<feature type="domain" description="Aminoacyl-transfer RNA synthetases class-II family profile" evidence="8">
    <location>
        <begin position="87"/>
        <end position="224"/>
    </location>
</feature>
<dbReference type="GO" id="GO:0006432">
    <property type="term" value="P:phenylalanyl-tRNA aminoacylation"/>
    <property type="evidence" value="ECO:0007669"/>
    <property type="project" value="TreeGrafter"/>
</dbReference>
<name>A0A014KWG1_9BACT</name>
<evidence type="ECO:0000256" key="1">
    <source>
        <dbReference type="ARBA" id="ARBA00012814"/>
    </source>
</evidence>
<dbReference type="InterPro" id="IPR002319">
    <property type="entry name" value="Phenylalanyl-tRNA_Synthase"/>
</dbReference>
<keyword evidence="4" id="KW-0067">ATP-binding</keyword>
<dbReference type="PROSITE" id="PS50862">
    <property type="entry name" value="AA_TRNA_LIGASE_II"/>
    <property type="match status" value="1"/>
</dbReference>
<evidence type="ECO:0000259" key="8">
    <source>
        <dbReference type="PROSITE" id="PS50862"/>
    </source>
</evidence>
<dbReference type="InterPro" id="IPR045864">
    <property type="entry name" value="aa-tRNA-synth_II/BPL/LPL"/>
</dbReference>
<keyword evidence="3" id="KW-0547">Nucleotide-binding</keyword>
<keyword evidence="5" id="KW-0648">Protein biosynthesis</keyword>
<reference evidence="9 10" key="1">
    <citation type="submission" date="2014-03" db="EMBL/GenBank/DDBJ databases">
        <title>Genome sequence of Mycoplasma ovipneumoniae strain 14811.</title>
        <authorList>
            <person name="Sirand-Pugnet P."/>
            <person name="Breton M."/>
            <person name="Dordet-Frisoni E."/>
            <person name="Baranowski E."/>
            <person name="Barre A."/>
            <person name="Couture C."/>
            <person name="Dupuy V."/>
            <person name="Gaurivaud P."/>
            <person name="Jacob D."/>
            <person name="Lemaitre C."/>
            <person name="Manso-Silvan L."/>
            <person name="Nikolski M."/>
            <person name="Nouvel L.-X."/>
            <person name="Poumarat F."/>
            <person name="Tardy F."/>
            <person name="Thebault P."/>
            <person name="Theil S."/>
            <person name="Citti C."/>
            <person name="Thiaucourt F."/>
            <person name="Blanchard A."/>
        </authorList>
    </citation>
    <scope>NUCLEOTIDE SEQUENCE [LARGE SCALE GENOMIC DNA]</scope>
    <source>
        <strain evidence="9 10">14811</strain>
    </source>
</reference>
<evidence type="ECO:0000256" key="7">
    <source>
        <dbReference type="ARBA" id="ARBA00049255"/>
    </source>
</evidence>
<comment type="caution">
    <text evidence="9">The sequence shown here is derived from an EMBL/GenBank/DDBJ whole genome shotgun (WGS) entry which is preliminary data.</text>
</comment>
<accession>A0A014KWG1</accession>
<dbReference type="Gene3D" id="3.30.930.10">
    <property type="entry name" value="Bira Bifunctional Protein, Domain 2"/>
    <property type="match status" value="1"/>
</dbReference>
<dbReference type="SUPFAM" id="SSF55681">
    <property type="entry name" value="Class II aaRS and biotin synthetases"/>
    <property type="match status" value="1"/>
</dbReference>
<dbReference type="EMBL" id="JFAD01000010">
    <property type="protein sequence ID" value="EXU61341.1"/>
    <property type="molecule type" value="Genomic_DNA"/>
</dbReference>
<dbReference type="Pfam" id="PF01409">
    <property type="entry name" value="tRNA-synt_2d"/>
    <property type="match status" value="1"/>
</dbReference>
<proteinExistence type="predicted"/>
<dbReference type="GO" id="GO:0005737">
    <property type="term" value="C:cytoplasm"/>
    <property type="evidence" value="ECO:0007669"/>
    <property type="project" value="TreeGrafter"/>
</dbReference>
<evidence type="ECO:0000256" key="4">
    <source>
        <dbReference type="ARBA" id="ARBA00022840"/>
    </source>
</evidence>
<evidence type="ECO:0000256" key="2">
    <source>
        <dbReference type="ARBA" id="ARBA00022598"/>
    </source>
</evidence>
<dbReference type="GO" id="GO:0005524">
    <property type="term" value="F:ATP binding"/>
    <property type="evidence" value="ECO:0007669"/>
    <property type="project" value="UniProtKB-KW"/>
</dbReference>